<feature type="compositionally biased region" description="Polar residues" evidence="1">
    <location>
        <begin position="78"/>
        <end position="88"/>
    </location>
</feature>
<dbReference type="EMBL" id="JADGJD010000122">
    <property type="protein sequence ID" value="KAJ3054679.1"/>
    <property type="molecule type" value="Genomic_DNA"/>
</dbReference>
<sequence>MSQRSPQRDAETLAPSSAVHSIPIPGANNPHSSESSYHSFSRDSEVAQFGEYGRSKSAGDVARRQESAHSALEDHKLSANSTYDNADSASRHGLGRRS</sequence>
<feature type="compositionally biased region" description="Basic and acidic residues" evidence="1">
    <location>
        <begin position="61"/>
        <end position="77"/>
    </location>
</feature>
<comment type="caution">
    <text evidence="2">The sequence shown here is derived from an EMBL/GenBank/DDBJ whole genome shotgun (WGS) entry which is preliminary data.</text>
</comment>
<feature type="region of interest" description="Disordered" evidence="1">
    <location>
        <begin position="1"/>
        <end position="98"/>
    </location>
</feature>
<accession>A0AAD5SHL3</accession>
<reference evidence="2" key="1">
    <citation type="submission" date="2020-05" db="EMBL/GenBank/DDBJ databases">
        <title>Phylogenomic resolution of chytrid fungi.</title>
        <authorList>
            <person name="Stajich J.E."/>
            <person name="Amses K."/>
            <person name="Simmons R."/>
            <person name="Seto K."/>
            <person name="Myers J."/>
            <person name="Bonds A."/>
            <person name="Quandt C.A."/>
            <person name="Barry K."/>
            <person name="Liu P."/>
            <person name="Grigoriev I."/>
            <person name="Longcore J.E."/>
            <person name="James T.Y."/>
        </authorList>
    </citation>
    <scope>NUCLEOTIDE SEQUENCE</scope>
    <source>
        <strain evidence="2">JEL0318</strain>
    </source>
</reference>
<evidence type="ECO:0000313" key="3">
    <source>
        <dbReference type="Proteomes" id="UP001212841"/>
    </source>
</evidence>
<dbReference type="Proteomes" id="UP001212841">
    <property type="component" value="Unassembled WGS sequence"/>
</dbReference>
<organism evidence="2 3">
    <name type="scientific">Rhizophlyctis rosea</name>
    <dbReference type="NCBI Taxonomy" id="64517"/>
    <lineage>
        <taxon>Eukaryota</taxon>
        <taxon>Fungi</taxon>
        <taxon>Fungi incertae sedis</taxon>
        <taxon>Chytridiomycota</taxon>
        <taxon>Chytridiomycota incertae sedis</taxon>
        <taxon>Chytridiomycetes</taxon>
        <taxon>Rhizophlyctidales</taxon>
        <taxon>Rhizophlyctidaceae</taxon>
        <taxon>Rhizophlyctis</taxon>
    </lineage>
</organism>
<protein>
    <submittedName>
        <fullName evidence="2">Uncharacterized protein</fullName>
    </submittedName>
</protein>
<evidence type="ECO:0000256" key="1">
    <source>
        <dbReference type="SAM" id="MobiDB-lite"/>
    </source>
</evidence>
<keyword evidence="3" id="KW-1185">Reference proteome</keyword>
<proteinExistence type="predicted"/>
<evidence type="ECO:0000313" key="2">
    <source>
        <dbReference type="EMBL" id="KAJ3054679.1"/>
    </source>
</evidence>
<dbReference type="AlphaFoldDB" id="A0AAD5SHL3"/>
<feature type="compositionally biased region" description="Basic and acidic residues" evidence="1">
    <location>
        <begin position="1"/>
        <end position="11"/>
    </location>
</feature>
<gene>
    <name evidence="2" type="ORF">HK097_001159</name>
</gene>
<name>A0AAD5SHL3_9FUNG</name>